<keyword evidence="5" id="KW-0547">Nucleotide-binding</keyword>
<keyword evidence="4" id="KW-0677">Repeat</keyword>
<feature type="domain" description="ABC transmembrane type-1" evidence="12">
    <location>
        <begin position="445"/>
        <end position="682"/>
    </location>
</feature>
<dbReference type="Pfam" id="PF00005">
    <property type="entry name" value="ABC_tran"/>
    <property type="match status" value="2"/>
</dbReference>
<evidence type="ECO:0000259" key="11">
    <source>
        <dbReference type="PROSITE" id="PS50893"/>
    </source>
</evidence>
<dbReference type="GO" id="GO:0140359">
    <property type="term" value="F:ABC-type transporter activity"/>
    <property type="evidence" value="ECO:0007669"/>
    <property type="project" value="InterPro"/>
</dbReference>
<keyword evidence="15" id="KW-1185">Reference proteome</keyword>
<keyword evidence="6" id="KW-0067">ATP-binding</keyword>
<dbReference type="Pfam" id="PF00664">
    <property type="entry name" value="ABC_membrane"/>
    <property type="match status" value="1"/>
</dbReference>
<dbReference type="PANTHER" id="PTHR24223">
    <property type="entry name" value="ATP-BINDING CASSETTE SUB-FAMILY C"/>
    <property type="match status" value="1"/>
</dbReference>
<dbReference type="GO" id="GO:0005524">
    <property type="term" value="F:ATP binding"/>
    <property type="evidence" value="ECO:0007669"/>
    <property type="project" value="UniProtKB-KW"/>
</dbReference>
<evidence type="ECO:0000256" key="8">
    <source>
        <dbReference type="ARBA" id="ARBA00023136"/>
    </source>
</evidence>
<evidence type="ECO:0000256" key="1">
    <source>
        <dbReference type="ARBA" id="ARBA00004127"/>
    </source>
</evidence>
<dbReference type="InterPro" id="IPR003439">
    <property type="entry name" value="ABC_transporter-like_ATP-bd"/>
</dbReference>
<dbReference type="InterPro" id="IPR036640">
    <property type="entry name" value="ABC1_TM_sf"/>
</dbReference>
<keyword evidence="3 10" id="KW-0812">Transmembrane</keyword>
<comment type="caution">
    <text evidence="13">The sequence shown here is derived from an EMBL/GenBank/DDBJ whole genome shotgun (WGS) entry which is preliminary data.</text>
</comment>
<feature type="transmembrane region" description="Helical" evidence="10">
    <location>
        <begin position="629"/>
        <end position="648"/>
    </location>
</feature>
<feature type="transmembrane region" description="Helical" evidence="10">
    <location>
        <begin position="530"/>
        <end position="556"/>
    </location>
</feature>
<dbReference type="Gene3D" id="3.40.50.300">
    <property type="entry name" value="P-loop containing nucleotide triphosphate hydrolases"/>
    <property type="match status" value="2"/>
</dbReference>
<evidence type="ECO:0000256" key="5">
    <source>
        <dbReference type="ARBA" id="ARBA00022741"/>
    </source>
</evidence>
<dbReference type="CDD" id="cd18580">
    <property type="entry name" value="ABC_6TM_ABCC_D2"/>
    <property type="match status" value="1"/>
</dbReference>
<feature type="non-terminal residue" evidence="13">
    <location>
        <position position="848"/>
    </location>
</feature>
<evidence type="ECO:0000256" key="9">
    <source>
        <dbReference type="SAM" id="MobiDB-lite"/>
    </source>
</evidence>
<dbReference type="SUPFAM" id="SSF90123">
    <property type="entry name" value="ABC transporter transmembrane region"/>
    <property type="match status" value="1"/>
</dbReference>
<dbReference type="PROSITE" id="PS50893">
    <property type="entry name" value="ABC_TRANSPORTER_2"/>
    <property type="match status" value="1"/>
</dbReference>
<dbReference type="AlphaFoldDB" id="A0A813DF01"/>
<reference evidence="13" key="1">
    <citation type="submission" date="2021-02" db="EMBL/GenBank/DDBJ databases">
        <authorList>
            <person name="Dougan E. K."/>
            <person name="Rhodes N."/>
            <person name="Thang M."/>
            <person name="Chan C."/>
        </authorList>
    </citation>
    <scope>NUCLEOTIDE SEQUENCE</scope>
</reference>
<proteinExistence type="predicted"/>
<protein>
    <submittedName>
        <fullName evidence="13">Uncharacterized protein</fullName>
    </submittedName>
</protein>
<dbReference type="InterPro" id="IPR011527">
    <property type="entry name" value="ABC1_TM_dom"/>
</dbReference>
<feature type="region of interest" description="Disordered" evidence="9">
    <location>
        <begin position="815"/>
        <end position="848"/>
    </location>
</feature>
<dbReference type="GO" id="GO:0016887">
    <property type="term" value="F:ATP hydrolysis activity"/>
    <property type="evidence" value="ECO:0007669"/>
    <property type="project" value="InterPro"/>
</dbReference>
<dbReference type="InterPro" id="IPR027417">
    <property type="entry name" value="P-loop_NTPase"/>
</dbReference>
<dbReference type="SUPFAM" id="SSF52540">
    <property type="entry name" value="P-loop containing nucleoside triphosphate hydrolases"/>
    <property type="match status" value="2"/>
</dbReference>
<comment type="subcellular location">
    <subcellularLocation>
        <location evidence="1">Endomembrane system</location>
        <topology evidence="1">Multi-pass membrane protein</topology>
    </subcellularLocation>
</comment>
<evidence type="ECO:0000256" key="2">
    <source>
        <dbReference type="ARBA" id="ARBA00022448"/>
    </source>
</evidence>
<dbReference type="PROSITE" id="PS00211">
    <property type="entry name" value="ABC_TRANSPORTER_1"/>
    <property type="match status" value="1"/>
</dbReference>
<dbReference type="EMBL" id="CAJNNW010037558">
    <property type="protein sequence ID" value="CAE8742894.1"/>
    <property type="molecule type" value="Genomic_DNA"/>
</dbReference>
<evidence type="ECO:0000313" key="14">
    <source>
        <dbReference type="EMBL" id="CAE8742894.1"/>
    </source>
</evidence>
<dbReference type="InterPro" id="IPR017871">
    <property type="entry name" value="ABC_transporter-like_CS"/>
</dbReference>
<feature type="compositionally biased region" description="Low complexity" evidence="9">
    <location>
        <begin position="354"/>
        <end position="365"/>
    </location>
</feature>
<name>A0A813DF01_POLGL</name>
<keyword evidence="2" id="KW-0813">Transport</keyword>
<dbReference type="Proteomes" id="UP000654075">
    <property type="component" value="Unassembled WGS sequence"/>
</dbReference>
<evidence type="ECO:0000259" key="12">
    <source>
        <dbReference type="PROSITE" id="PS50929"/>
    </source>
</evidence>
<gene>
    <name evidence="13" type="ORF">PGLA1383_LOCUS3093</name>
    <name evidence="14" type="ORF">PGLA2088_LOCUS51165</name>
</gene>
<sequence length="848" mass="92159">KFLTEVVHGIRVAKLYAWELAVFARVAGVRREECNRLCASNLLKMIVREGILITLPVAAYSLIIAVGRANGVLVSNSQALMVLGLLNTLRFPMNLFAMSLASTQDALVACRRIRIFLERTTSSREEISSSVLGSSRAVVEMNDAEFAWSADDTTFRLHVDQLRFEAGSKVAIVGRVAAGKTSLLAAMLGEMVRITGRSKLRGRVAYLGQTPWIQNASLRDNILFGLSMDSHRYQQALEAAALELDLETLQAGDLTDIGERGINLSGGQKARVALARCLYAAACGACRALSGIMRLTEGCLLICTVSSHLHFLQNFDATVSIANGRVEINNNNNTNSIGKYLPEFSEVAAEVANNRNNNNNNNSNNRKSEQSPGKKLMKQDKSEASKGSLWLVLGKYLGGPSRPRAGLGLGFMVVLVFLSGQGCRVAADITLTEWAQGARDHEVPLALAASLVVALALRVLVCAGLGLRASLLLHDAMLWRLLRAPVPSFFDVTTCGEILNKFSKDLEASDVQLQESVVQFGSNGSQLLTIFALTVIAIPWFIIILVLLTGVFLYIARTFGRMSRSLQRLDGASRSPIYSSFSETLSGIETIRAWGVQKIFLEGHMALMRNNLRFFHTCQMSESWVMLRLEMLTVAVIGSFALGAVALRGAVDETLVGLALVYAIQMTAMFQRTTALSIQIGQLLTACERVLSFESVEQEPPLYLESDRALPPDWPQGALSFENVSMRYRDGDLVLKGLTFQIPSGSRLGICGRTGAGKSSLITLLFRVVEPCTGRICVDGVDIASLGLHTLRQNLAIIPQDPVIFSGSLRSNLDPFGQASKDEPTTTTTATATTTTTSTTTTDDKMTR</sequence>
<evidence type="ECO:0000256" key="6">
    <source>
        <dbReference type="ARBA" id="ARBA00022840"/>
    </source>
</evidence>
<dbReference type="InterPro" id="IPR050173">
    <property type="entry name" value="ABC_transporter_C-like"/>
</dbReference>
<feature type="compositionally biased region" description="Low complexity" evidence="9">
    <location>
        <begin position="825"/>
        <end position="841"/>
    </location>
</feature>
<dbReference type="PANTHER" id="PTHR24223:SF443">
    <property type="entry name" value="MULTIDRUG-RESISTANCE LIKE PROTEIN 1, ISOFORM I"/>
    <property type="match status" value="1"/>
</dbReference>
<evidence type="ECO:0000256" key="7">
    <source>
        <dbReference type="ARBA" id="ARBA00022989"/>
    </source>
</evidence>
<dbReference type="InterPro" id="IPR044726">
    <property type="entry name" value="ABCC_6TM_D2"/>
</dbReference>
<feature type="region of interest" description="Disordered" evidence="9">
    <location>
        <begin position="354"/>
        <end position="382"/>
    </location>
</feature>
<dbReference type="Gene3D" id="1.20.1560.10">
    <property type="entry name" value="ABC transporter type 1, transmembrane domain"/>
    <property type="match status" value="2"/>
</dbReference>
<dbReference type="GO" id="GO:0016020">
    <property type="term" value="C:membrane"/>
    <property type="evidence" value="ECO:0007669"/>
    <property type="project" value="InterPro"/>
</dbReference>
<dbReference type="EMBL" id="CAJNNV010001031">
    <property type="protein sequence ID" value="CAE8584151.1"/>
    <property type="molecule type" value="Genomic_DNA"/>
</dbReference>
<evidence type="ECO:0000256" key="3">
    <source>
        <dbReference type="ARBA" id="ARBA00022692"/>
    </source>
</evidence>
<feature type="domain" description="ABC transporter" evidence="11">
    <location>
        <begin position="139"/>
        <end position="370"/>
    </location>
</feature>
<dbReference type="Proteomes" id="UP000626109">
    <property type="component" value="Unassembled WGS sequence"/>
</dbReference>
<dbReference type="PROSITE" id="PS50929">
    <property type="entry name" value="ABC_TM1F"/>
    <property type="match status" value="1"/>
</dbReference>
<evidence type="ECO:0000313" key="13">
    <source>
        <dbReference type="EMBL" id="CAE8584151.1"/>
    </source>
</evidence>
<accession>A0A813DF01</accession>
<keyword evidence="8 10" id="KW-0472">Membrane</keyword>
<evidence type="ECO:0000256" key="4">
    <source>
        <dbReference type="ARBA" id="ARBA00022737"/>
    </source>
</evidence>
<organism evidence="13 15">
    <name type="scientific">Polarella glacialis</name>
    <name type="common">Dinoflagellate</name>
    <dbReference type="NCBI Taxonomy" id="89957"/>
    <lineage>
        <taxon>Eukaryota</taxon>
        <taxon>Sar</taxon>
        <taxon>Alveolata</taxon>
        <taxon>Dinophyceae</taxon>
        <taxon>Suessiales</taxon>
        <taxon>Suessiaceae</taxon>
        <taxon>Polarella</taxon>
    </lineage>
</organism>
<feature type="transmembrane region" description="Helical" evidence="10">
    <location>
        <begin position="445"/>
        <end position="467"/>
    </location>
</feature>
<evidence type="ECO:0000256" key="10">
    <source>
        <dbReference type="SAM" id="Phobius"/>
    </source>
</evidence>
<dbReference type="OrthoDB" id="6500128at2759"/>
<evidence type="ECO:0000313" key="15">
    <source>
        <dbReference type="Proteomes" id="UP000654075"/>
    </source>
</evidence>
<dbReference type="GO" id="GO:0012505">
    <property type="term" value="C:endomembrane system"/>
    <property type="evidence" value="ECO:0007669"/>
    <property type="project" value="UniProtKB-SubCell"/>
</dbReference>
<keyword evidence="7 10" id="KW-1133">Transmembrane helix</keyword>